<gene>
    <name evidence="1" type="ORF">AYBTSS11_LOCUS2227</name>
</gene>
<feature type="non-terminal residue" evidence="1">
    <location>
        <position position="1"/>
    </location>
</feature>
<reference evidence="1" key="1">
    <citation type="submission" date="2023-10" db="EMBL/GenBank/DDBJ databases">
        <authorList>
            <person name="Domelevo Entfellner J.-B."/>
        </authorList>
    </citation>
    <scope>NUCLEOTIDE SEQUENCE</scope>
</reference>
<accession>A0AA86V9S5</accession>
<dbReference type="Proteomes" id="UP001189624">
    <property type="component" value="Chromosome 1"/>
</dbReference>
<proteinExistence type="predicted"/>
<keyword evidence="2" id="KW-1185">Reference proteome</keyword>
<sequence length="55" mass="6173">ILWPKTLVMNKSRSNHLHGGHMMQTVDSTTCLTPTLMGSKYLSSMVNSDIMKHNV</sequence>
<evidence type="ECO:0000313" key="2">
    <source>
        <dbReference type="Proteomes" id="UP001189624"/>
    </source>
</evidence>
<dbReference type="EMBL" id="OY731398">
    <property type="protein sequence ID" value="CAJ1863256.1"/>
    <property type="molecule type" value="Genomic_DNA"/>
</dbReference>
<protein>
    <submittedName>
        <fullName evidence="1">Uncharacterized protein</fullName>
    </submittedName>
</protein>
<dbReference type="Gramene" id="rna-AYBTSS11_LOCUS2227">
    <property type="protein sequence ID" value="CAJ1863256.1"/>
    <property type="gene ID" value="gene-AYBTSS11_LOCUS2227"/>
</dbReference>
<evidence type="ECO:0000313" key="1">
    <source>
        <dbReference type="EMBL" id="CAJ1863256.1"/>
    </source>
</evidence>
<organism evidence="1 2">
    <name type="scientific">Sphenostylis stenocarpa</name>
    <dbReference type="NCBI Taxonomy" id="92480"/>
    <lineage>
        <taxon>Eukaryota</taxon>
        <taxon>Viridiplantae</taxon>
        <taxon>Streptophyta</taxon>
        <taxon>Embryophyta</taxon>
        <taxon>Tracheophyta</taxon>
        <taxon>Spermatophyta</taxon>
        <taxon>Magnoliopsida</taxon>
        <taxon>eudicotyledons</taxon>
        <taxon>Gunneridae</taxon>
        <taxon>Pentapetalae</taxon>
        <taxon>rosids</taxon>
        <taxon>fabids</taxon>
        <taxon>Fabales</taxon>
        <taxon>Fabaceae</taxon>
        <taxon>Papilionoideae</taxon>
        <taxon>50 kb inversion clade</taxon>
        <taxon>NPAAA clade</taxon>
        <taxon>indigoferoid/millettioid clade</taxon>
        <taxon>Phaseoleae</taxon>
        <taxon>Sphenostylis</taxon>
    </lineage>
</organism>
<name>A0AA86V9S5_9FABA</name>
<dbReference type="AlphaFoldDB" id="A0AA86V9S5"/>